<dbReference type="GO" id="GO:0005524">
    <property type="term" value="F:ATP binding"/>
    <property type="evidence" value="ECO:0007669"/>
    <property type="project" value="UniProtKB-KW"/>
</dbReference>
<dbReference type="PANTHER" id="PTHR42794">
    <property type="entry name" value="HEMIN IMPORT ATP-BINDING PROTEIN HMUV"/>
    <property type="match status" value="1"/>
</dbReference>
<evidence type="ECO:0000256" key="5">
    <source>
        <dbReference type="ARBA" id="ARBA00037066"/>
    </source>
</evidence>
<dbReference type="OrthoDB" id="9810077at2"/>
<protein>
    <submittedName>
        <fullName evidence="7">Iron complex transport system ATP-binding protein</fullName>
    </submittedName>
</protein>
<gene>
    <name evidence="7" type="ORF">C7451_1139</name>
</gene>
<dbReference type="Proteomes" id="UP000248014">
    <property type="component" value="Unassembled WGS sequence"/>
</dbReference>
<feature type="domain" description="ABC transporter" evidence="6">
    <location>
        <begin position="6"/>
        <end position="241"/>
    </location>
</feature>
<dbReference type="PANTHER" id="PTHR42794:SF1">
    <property type="entry name" value="HEMIN IMPORT ATP-BINDING PROTEIN HMUV"/>
    <property type="match status" value="1"/>
</dbReference>
<dbReference type="Gene3D" id="3.40.50.300">
    <property type="entry name" value="P-loop containing nucleotide triphosphate hydrolases"/>
    <property type="match status" value="1"/>
</dbReference>
<dbReference type="InterPro" id="IPR003593">
    <property type="entry name" value="AAA+_ATPase"/>
</dbReference>
<organism evidence="7 8">
    <name type="scientific">Blastomonas natatoria</name>
    <dbReference type="NCBI Taxonomy" id="34015"/>
    <lineage>
        <taxon>Bacteria</taxon>
        <taxon>Pseudomonadati</taxon>
        <taxon>Pseudomonadota</taxon>
        <taxon>Alphaproteobacteria</taxon>
        <taxon>Sphingomonadales</taxon>
        <taxon>Sphingomonadaceae</taxon>
        <taxon>Blastomonas</taxon>
    </lineage>
</organism>
<dbReference type="PROSITE" id="PS50893">
    <property type="entry name" value="ABC_TRANSPORTER_2"/>
    <property type="match status" value="1"/>
</dbReference>
<comment type="function">
    <text evidence="5">Part of the ABC transporter complex HmuTUV involved in hemin import. Responsible for energy coupling to the transport system.</text>
</comment>
<dbReference type="RefSeq" id="WP_110299820.1">
    <property type="nucleotide sequence ID" value="NZ_QJJM01000013.1"/>
</dbReference>
<evidence type="ECO:0000313" key="7">
    <source>
        <dbReference type="EMBL" id="PXW71263.1"/>
    </source>
</evidence>
<keyword evidence="3 7" id="KW-0067">ATP-binding</keyword>
<accession>A0A2V3USY4</accession>
<dbReference type="AlphaFoldDB" id="A0A2V3USY4"/>
<keyword evidence="4" id="KW-1278">Translocase</keyword>
<keyword evidence="1" id="KW-0813">Transport</keyword>
<evidence type="ECO:0000259" key="6">
    <source>
        <dbReference type="PROSITE" id="PS50893"/>
    </source>
</evidence>
<sequence>MSEAGLLVEAASLSIKRAVLLDRASLNLRPGELVVLLGPNGAGKTSLLRVALGLARPDIGTALLDGADPATMTAGQRARLVTYLPQMRDLAWPIRVRDVVALGRFAFGAAPARLADADQLAVAHALAACDLGDLADRATDTLSGGELARVHIARALASQAPLIVADEPVASLDPRHQHQVMRLIRSFVNRGGGALVVLHDLDLAALYADRLVWMNEGRTLVGGSVAETMTPHWIEAVYGIEASVTRTNGATRVLVGR</sequence>
<evidence type="ECO:0000256" key="2">
    <source>
        <dbReference type="ARBA" id="ARBA00022741"/>
    </source>
</evidence>
<dbReference type="SUPFAM" id="SSF52540">
    <property type="entry name" value="P-loop containing nucleoside triphosphate hydrolases"/>
    <property type="match status" value="1"/>
</dbReference>
<evidence type="ECO:0000313" key="8">
    <source>
        <dbReference type="Proteomes" id="UP000248014"/>
    </source>
</evidence>
<dbReference type="GO" id="GO:0016887">
    <property type="term" value="F:ATP hydrolysis activity"/>
    <property type="evidence" value="ECO:0007669"/>
    <property type="project" value="InterPro"/>
</dbReference>
<dbReference type="SMART" id="SM00382">
    <property type="entry name" value="AAA"/>
    <property type="match status" value="1"/>
</dbReference>
<keyword evidence="2" id="KW-0547">Nucleotide-binding</keyword>
<evidence type="ECO:0000256" key="3">
    <source>
        <dbReference type="ARBA" id="ARBA00022840"/>
    </source>
</evidence>
<reference evidence="7 8" key="1">
    <citation type="submission" date="2018-05" db="EMBL/GenBank/DDBJ databases">
        <title>Genomic Encyclopedia of Type Strains, Phase IV (KMG-IV): sequencing the most valuable type-strain genomes for metagenomic binning, comparative biology and taxonomic classification.</title>
        <authorList>
            <person name="Goeker M."/>
        </authorList>
    </citation>
    <scope>NUCLEOTIDE SEQUENCE [LARGE SCALE GENOMIC DNA]</scope>
    <source>
        <strain evidence="7 8">DSM 3183</strain>
    </source>
</reference>
<comment type="caution">
    <text evidence="7">The sequence shown here is derived from an EMBL/GenBank/DDBJ whole genome shotgun (WGS) entry which is preliminary data.</text>
</comment>
<dbReference type="Pfam" id="PF00005">
    <property type="entry name" value="ABC_tran"/>
    <property type="match status" value="1"/>
</dbReference>
<dbReference type="EMBL" id="QJJM01000013">
    <property type="protein sequence ID" value="PXW71263.1"/>
    <property type="molecule type" value="Genomic_DNA"/>
</dbReference>
<dbReference type="InterPro" id="IPR027417">
    <property type="entry name" value="P-loop_NTPase"/>
</dbReference>
<name>A0A2V3USY4_9SPHN</name>
<evidence type="ECO:0000256" key="4">
    <source>
        <dbReference type="ARBA" id="ARBA00022967"/>
    </source>
</evidence>
<evidence type="ECO:0000256" key="1">
    <source>
        <dbReference type="ARBA" id="ARBA00022448"/>
    </source>
</evidence>
<keyword evidence="8" id="KW-1185">Reference proteome</keyword>
<proteinExistence type="predicted"/>
<dbReference type="InterPro" id="IPR003439">
    <property type="entry name" value="ABC_transporter-like_ATP-bd"/>
</dbReference>
<dbReference type="CDD" id="cd03214">
    <property type="entry name" value="ABC_Iron-Siderophores_B12_Hemin"/>
    <property type="match status" value="1"/>
</dbReference>